<dbReference type="RefSeq" id="WP_271714077.1">
    <property type="nucleotide sequence ID" value="NZ_AP024169.1"/>
</dbReference>
<feature type="transmembrane region" description="Helical" evidence="6">
    <location>
        <begin position="63"/>
        <end position="83"/>
    </location>
</feature>
<evidence type="ECO:0000256" key="2">
    <source>
        <dbReference type="ARBA" id="ARBA00009773"/>
    </source>
</evidence>
<comment type="similarity">
    <text evidence="2">Belongs to the autoinducer-2 exporter (AI-2E) (TC 2.A.86) family.</text>
</comment>
<keyword evidence="4 6" id="KW-1133">Transmembrane helix</keyword>
<dbReference type="InterPro" id="IPR002549">
    <property type="entry name" value="AI-2E-like"/>
</dbReference>
<reference evidence="7 8" key="1">
    <citation type="submission" date="2020-11" db="EMBL/GenBank/DDBJ databases">
        <title>Draft genome sequencing of a Lachnospiraceae strain isolated from anoxic soil subjected to BSD treatment.</title>
        <authorList>
            <person name="Uek A."/>
            <person name="Tonouchi A."/>
        </authorList>
    </citation>
    <scope>NUCLEOTIDE SEQUENCE [LARGE SCALE GENOMIC DNA]</scope>
    <source>
        <strain evidence="7 8">TB5</strain>
    </source>
</reference>
<dbReference type="Pfam" id="PF01594">
    <property type="entry name" value="AI-2E_transport"/>
    <property type="match status" value="1"/>
</dbReference>
<keyword evidence="3 6" id="KW-0812">Transmembrane</keyword>
<evidence type="ECO:0000256" key="1">
    <source>
        <dbReference type="ARBA" id="ARBA00004141"/>
    </source>
</evidence>
<dbReference type="EMBL" id="AP024169">
    <property type="protein sequence ID" value="BCN28767.1"/>
    <property type="molecule type" value="Genomic_DNA"/>
</dbReference>
<feature type="transmembrane region" description="Helical" evidence="6">
    <location>
        <begin position="209"/>
        <end position="232"/>
    </location>
</feature>
<organism evidence="7 8">
    <name type="scientific">Anaeromicropila herbilytica</name>
    <dbReference type="NCBI Taxonomy" id="2785025"/>
    <lineage>
        <taxon>Bacteria</taxon>
        <taxon>Bacillati</taxon>
        <taxon>Bacillota</taxon>
        <taxon>Clostridia</taxon>
        <taxon>Lachnospirales</taxon>
        <taxon>Lachnospiraceae</taxon>
        <taxon>Anaeromicropila</taxon>
    </lineage>
</organism>
<evidence type="ECO:0000313" key="7">
    <source>
        <dbReference type="EMBL" id="BCN28767.1"/>
    </source>
</evidence>
<feature type="transmembrane region" description="Helical" evidence="6">
    <location>
        <begin position="238"/>
        <end position="260"/>
    </location>
</feature>
<dbReference type="PANTHER" id="PTHR21716:SF68">
    <property type="entry name" value="TRANSPORT PROTEIN YTVI-RELATED"/>
    <property type="match status" value="1"/>
</dbReference>
<dbReference type="InterPro" id="IPR014227">
    <property type="entry name" value="YtvI-like"/>
</dbReference>
<name>A0A7R7EHC7_9FIRM</name>
<dbReference type="KEGG" id="ahb:bsdtb5_00620"/>
<evidence type="ECO:0000256" key="4">
    <source>
        <dbReference type="ARBA" id="ARBA00022989"/>
    </source>
</evidence>
<gene>
    <name evidence="7" type="ORF">bsdtb5_00620</name>
</gene>
<evidence type="ECO:0000256" key="6">
    <source>
        <dbReference type="SAM" id="Phobius"/>
    </source>
</evidence>
<feature type="transmembrane region" description="Helical" evidence="6">
    <location>
        <begin position="155"/>
        <end position="177"/>
    </location>
</feature>
<keyword evidence="8" id="KW-1185">Reference proteome</keyword>
<feature type="transmembrane region" description="Helical" evidence="6">
    <location>
        <begin position="30"/>
        <end position="51"/>
    </location>
</feature>
<evidence type="ECO:0000256" key="3">
    <source>
        <dbReference type="ARBA" id="ARBA00022692"/>
    </source>
</evidence>
<evidence type="ECO:0000313" key="8">
    <source>
        <dbReference type="Proteomes" id="UP000595897"/>
    </source>
</evidence>
<dbReference type="GO" id="GO:0016020">
    <property type="term" value="C:membrane"/>
    <property type="evidence" value="ECO:0007669"/>
    <property type="project" value="UniProtKB-SubCell"/>
</dbReference>
<dbReference type="NCBIfam" id="TIGR02872">
    <property type="entry name" value="spore_ytvI"/>
    <property type="match status" value="1"/>
</dbReference>
<accession>A0A7R7EHC7</accession>
<dbReference type="Proteomes" id="UP000595897">
    <property type="component" value="Chromosome"/>
</dbReference>
<sequence>MQDKRKIRIALIMLGATVFVFLTFRYLLPYVYPFILAYFLVVAIMPVVKFLNHKLKLPKSIGALITLLLLVVILCLILCFVGVKVAQQARMLIRNLPIYQSVVLSNMNDGCNCLEKIFELSKGTVLNIVQKNVNDFLISIESNIMPMMTEQTLSIVLKAVGVFTVIFIILLAVILIIQDLDSMKMYYENFIFYKELHIVISKLAEAGIAYLRAQGILMLITASICTGGLFLIGNKYALLIGIVIGIFDAFPVLGSGFILVPWAIILLLTKNIYQAAIILTVYLLCQLTRQFLEPKLLGNRIGIKPIFTLMSMYLGVNFFGVVGFILGPIALVLIIAIVKSLCPELEMKSIVKTNKNEKMNILKFWKKH</sequence>
<evidence type="ECO:0000256" key="5">
    <source>
        <dbReference type="ARBA" id="ARBA00023136"/>
    </source>
</evidence>
<dbReference type="GO" id="GO:0055085">
    <property type="term" value="P:transmembrane transport"/>
    <property type="evidence" value="ECO:0007669"/>
    <property type="project" value="TreeGrafter"/>
</dbReference>
<protein>
    <submittedName>
        <fullName evidence="7">Permease</fullName>
    </submittedName>
</protein>
<feature type="transmembrane region" description="Helical" evidence="6">
    <location>
        <begin position="312"/>
        <end position="338"/>
    </location>
</feature>
<proteinExistence type="inferred from homology"/>
<dbReference type="AlphaFoldDB" id="A0A7R7EHC7"/>
<comment type="subcellular location">
    <subcellularLocation>
        <location evidence="1">Membrane</location>
        <topology evidence="1">Multi-pass membrane protein</topology>
    </subcellularLocation>
</comment>
<dbReference type="PANTHER" id="PTHR21716">
    <property type="entry name" value="TRANSMEMBRANE PROTEIN"/>
    <property type="match status" value="1"/>
</dbReference>
<feature type="transmembrane region" description="Helical" evidence="6">
    <location>
        <begin position="272"/>
        <end position="292"/>
    </location>
</feature>
<keyword evidence="5 6" id="KW-0472">Membrane</keyword>